<sequence>MWCENITLNQFFITLHADSEGNVPIWEAISGKHESLIKLLLDNGAKINSGNVGNFACDAVEQNNLELLKDIVTYNGDVTLPKSNGTTALHTAVCEGNVEIVKFLLEQGAEADKPDGYGWTPRALAEHQGHEEIMELFQHKWESNKPTKKPNVVPMPKDLIPSRPGKFRSELTLPPYARDGRPSYSDMTSENTRRMDKIFRNSLFGFMSAANTNTGEKDRDIVASTGSLARSTSRNSYPARVTLSCPKKGQTAAKLVLLPDSLQQLLDLGAKKFQFTATKVLTEDGAEVEDVELVRDGDHLVLAGVSEK</sequence>
<evidence type="ECO:0000313" key="9">
    <source>
        <dbReference type="EMBL" id="TQD70764.1"/>
    </source>
</evidence>
<organism evidence="9 10">
    <name type="scientific">Malus baccata</name>
    <name type="common">Siberian crab apple</name>
    <name type="synonym">Pyrus baccata</name>
    <dbReference type="NCBI Taxonomy" id="106549"/>
    <lineage>
        <taxon>Eukaryota</taxon>
        <taxon>Viridiplantae</taxon>
        <taxon>Streptophyta</taxon>
        <taxon>Embryophyta</taxon>
        <taxon>Tracheophyta</taxon>
        <taxon>Spermatophyta</taxon>
        <taxon>Magnoliopsida</taxon>
        <taxon>eudicotyledons</taxon>
        <taxon>Gunneridae</taxon>
        <taxon>Pentapetalae</taxon>
        <taxon>rosids</taxon>
        <taxon>fabids</taxon>
        <taxon>Rosales</taxon>
        <taxon>Rosaceae</taxon>
        <taxon>Amygdaloideae</taxon>
        <taxon>Maleae</taxon>
        <taxon>Malus</taxon>
    </lineage>
</organism>
<dbReference type="STRING" id="106549.A0A540K956"/>
<dbReference type="Pfam" id="PF12796">
    <property type="entry name" value="Ank_2"/>
    <property type="match status" value="1"/>
</dbReference>
<accession>A0A540K956</accession>
<keyword evidence="3" id="KW-0813">Transport</keyword>
<dbReference type="InterPro" id="IPR002110">
    <property type="entry name" value="Ankyrin_rpt"/>
</dbReference>
<dbReference type="PROSITE" id="PS51490">
    <property type="entry name" value="KHA"/>
    <property type="match status" value="1"/>
</dbReference>
<dbReference type="InterPro" id="IPR036770">
    <property type="entry name" value="Ankyrin_rpt-contain_sf"/>
</dbReference>
<dbReference type="Pfam" id="PF11834">
    <property type="entry name" value="KHA"/>
    <property type="match status" value="1"/>
</dbReference>
<keyword evidence="2" id="KW-0631">Potassium channel</keyword>
<evidence type="ECO:0000256" key="2">
    <source>
        <dbReference type="ARBA" id="ARBA00022826"/>
    </source>
</evidence>
<dbReference type="SUPFAM" id="SSF48403">
    <property type="entry name" value="Ankyrin repeat"/>
    <property type="match status" value="1"/>
</dbReference>
<evidence type="ECO:0000256" key="4">
    <source>
        <dbReference type="ARBA" id="ARBA00022958"/>
    </source>
</evidence>
<feature type="region of interest" description="Disordered" evidence="7">
    <location>
        <begin position="145"/>
        <end position="190"/>
    </location>
</feature>
<feature type="repeat" description="ANK" evidence="6">
    <location>
        <begin position="20"/>
        <end position="52"/>
    </location>
</feature>
<feature type="domain" description="KHA" evidence="8">
    <location>
        <begin position="240"/>
        <end position="308"/>
    </location>
</feature>
<evidence type="ECO:0000259" key="8">
    <source>
        <dbReference type="PROSITE" id="PS51490"/>
    </source>
</evidence>
<dbReference type="InterPro" id="IPR045319">
    <property type="entry name" value="KAT/AKT"/>
</dbReference>
<dbReference type="PANTHER" id="PTHR45743">
    <property type="entry name" value="POTASSIUM CHANNEL AKT1"/>
    <property type="match status" value="1"/>
</dbReference>
<comment type="caution">
    <text evidence="9">The sequence shown here is derived from an EMBL/GenBank/DDBJ whole genome shotgun (WGS) entry which is preliminary data.</text>
</comment>
<keyword evidence="5" id="KW-0407">Ion channel</keyword>
<dbReference type="AlphaFoldDB" id="A0A540K956"/>
<dbReference type="GO" id="GO:0034702">
    <property type="term" value="C:monoatomic ion channel complex"/>
    <property type="evidence" value="ECO:0007669"/>
    <property type="project" value="UniProtKB-KW"/>
</dbReference>
<proteinExistence type="predicted"/>
<evidence type="ECO:0000256" key="6">
    <source>
        <dbReference type="PROSITE-ProRule" id="PRU00023"/>
    </source>
</evidence>
<name>A0A540K956_MALBA</name>
<keyword evidence="3" id="KW-0851">Voltage-gated channel</keyword>
<feature type="repeat" description="ANK" evidence="6">
    <location>
        <begin position="84"/>
        <end position="116"/>
    </location>
</feature>
<evidence type="ECO:0000313" key="10">
    <source>
        <dbReference type="Proteomes" id="UP000315295"/>
    </source>
</evidence>
<evidence type="ECO:0000256" key="7">
    <source>
        <dbReference type="SAM" id="MobiDB-lite"/>
    </source>
</evidence>
<dbReference type="Pfam" id="PF00023">
    <property type="entry name" value="Ank"/>
    <property type="match status" value="1"/>
</dbReference>
<evidence type="ECO:0000256" key="3">
    <source>
        <dbReference type="ARBA" id="ARBA00022882"/>
    </source>
</evidence>
<evidence type="ECO:0000256" key="5">
    <source>
        <dbReference type="ARBA" id="ARBA00023303"/>
    </source>
</evidence>
<dbReference type="SMART" id="SM00248">
    <property type="entry name" value="ANK"/>
    <property type="match status" value="3"/>
</dbReference>
<dbReference type="Gene3D" id="1.25.40.20">
    <property type="entry name" value="Ankyrin repeat-containing domain"/>
    <property type="match status" value="1"/>
</dbReference>
<protein>
    <recommendedName>
        <fullName evidence="8">KHA domain-containing protein</fullName>
    </recommendedName>
</protein>
<keyword evidence="3" id="KW-0406">Ion transport</keyword>
<evidence type="ECO:0000256" key="1">
    <source>
        <dbReference type="ARBA" id="ARBA00022538"/>
    </source>
</evidence>
<keyword evidence="4" id="KW-0630">Potassium</keyword>
<dbReference type="EMBL" id="VIEB01001690">
    <property type="protein sequence ID" value="TQD70764.1"/>
    <property type="molecule type" value="Genomic_DNA"/>
</dbReference>
<gene>
    <name evidence="9" type="ORF">C1H46_043701</name>
</gene>
<dbReference type="PROSITE" id="PS50088">
    <property type="entry name" value="ANK_REPEAT"/>
    <property type="match status" value="2"/>
</dbReference>
<dbReference type="PROSITE" id="PS50297">
    <property type="entry name" value="ANK_REP_REGION"/>
    <property type="match status" value="2"/>
</dbReference>
<keyword evidence="6" id="KW-0040">ANK repeat</keyword>
<dbReference type="Proteomes" id="UP000315295">
    <property type="component" value="Unassembled WGS sequence"/>
</dbReference>
<reference evidence="9 10" key="1">
    <citation type="journal article" date="2019" name="G3 (Bethesda)">
        <title>Sequencing of a Wild Apple (Malus baccata) Genome Unravels the Differences Between Cultivated and Wild Apple Species Regarding Disease Resistance and Cold Tolerance.</title>
        <authorList>
            <person name="Chen X."/>
        </authorList>
    </citation>
    <scope>NUCLEOTIDE SEQUENCE [LARGE SCALE GENOMIC DNA]</scope>
    <source>
        <strain evidence="10">cv. Shandingzi</strain>
        <tissue evidence="9">Leaves</tissue>
    </source>
</reference>
<dbReference type="PANTHER" id="PTHR45743:SF42">
    <property type="entry name" value="POTASSIUM CHANNEL"/>
    <property type="match status" value="1"/>
</dbReference>
<keyword evidence="10" id="KW-1185">Reference proteome</keyword>
<keyword evidence="1" id="KW-0633">Potassium transport</keyword>
<dbReference type="InterPro" id="IPR021789">
    <property type="entry name" value="KHA_dom"/>
</dbReference>
<dbReference type="GO" id="GO:0005249">
    <property type="term" value="F:voltage-gated potassium channel activity"/>
    <property type="evidence" value="ECO:0007669"/>
    <property type="project" value="InterPro"/>
</dbReference>